<evidence type="ECO:0000256" key="1">
    <source>
        <dbReference type="SAM" id="Phobius"/>
    </source>
</evidence>
<accession>A0A6M8EB46</accession>
<evidence type="ECO:0000313" key="2">
    <source>
        <dbReference type="EMBL" id="QKE27640.1"/>
    </source>
</evidence>
<keyword evidence="3" id="KW-1185">Reference proteome</keyword>
<dbReference type="Proteomes" id="UP000503483">
    <property type="component" value="Chromosome"/>
</dbReference>
<name>A0A6M8EB46_9BACT</name>
<organism evidence="2 3">
    <name type="scientific">Arcobacter acticola</name>
    <dbReference type="NCBI Taxonomy" id="1849015"/>
    <lineage>
        <taxon>Bacteria</taxon>
        <taxon>Pseudomonadati</taxon>
        <taxon>Campylobacterota</taxon>
        <taxon>Epsilonproteobacteria</taxon>
        <taxon>Campylobacterales</taxon>
        <taxon>Arcobacteraceae</taxon>
        <taxon>Arcobacter</taxon>
    </lineage>
</organism>
<dbReference type="EMBL" id="CP042652">
    <property type="protein sequence ID" value="QKE27640.1"/>
    <property type="molecule type" value="Genomic_DNA"/>
</dbReference>
<protein>
    <submittedName>
        <fullName evidence="2">Uncharacterized protein</fullName>
    </submittedName>
</protein>
<sequence>MQNEVRKLPKKTVLIISILIAMGFVVFFLLKELKELKLEEVLATIGHSNIKNLEVINKLSVEDTETRYKSSVFKVTFYDNDLKQTCIGFVHQNRDGSHTKDFDCK</sequence>
<feature type="transmembrane region" description="Helical" evidence="1">
    <location>
        <begin position="12"/>
        <end position="30"/>
    </location>
</feature>
<evidence type="ECO:0000313" key="3">
    <source>
        <dbReference type="Proteomes" id="UP000503483"/>
    </source>
</evidence>
<dbReference type="KEGG" id="paco:AACT_0430"/>
<keyword evidence="1" id="KW-1133">Transmembrane helix</keyword>
<keyword evidence="1" id="KW-0472">Membrane</keyword>
<dbReference type="RefSeq" id="WP_172124554.1">
    <property type="nucleotide sequence ID" value="NZ_CP042652.1"/>
</dbReference>
<reference evidence="2 3" key="1">
    <citation type="submission" date="2019-08" db="EMBL/GenBank/DDBJ databases">
        <title>Complete genome sequence of Arcobacter acticola.</title>
        <authorList>
            <person name="Miller W."/>
        </authorList>
    </citation>
    <scope>NUCLEOTIDE SEQUENCE [LARGE SCALE GENOMIC DNA]</scope>
    <source>
        <strain evidence="2 3">KCTC 52212</strain>
    </source>
</reference>
<proteinExistence type="predicted"/>
<keyword evidence="1" id="KW-0812">Transmembrane</keyword>
<dbReference type="AlphaFoldDB" id="A0A6M8EB46"/>
<gene>
    <name evidence="2" type="ORF">AACT_0430</name>
</gene>